<feature type="compositionally biased region" description="Low complexity" evidence="1">
    <location>
        <begin position="112"/>
        <end position="132"/>
    </location>
</feature>
<dbReference type="AlphaFoldDB" id="A0A7S4V6S4"/>
<feature type="region of interest" description="Disordered" evidence="1">
    <location>
        <begin position="71"/>
        <end position="227"/>
    </location>
</feature>
<feature type="compositionally biased region" description="Polar residues" evidence="1">
    <location>
        <begin position="194"/>
        <end position="207"/>
    </location>
</feature>
<proteinExistence type="predicted"/>
<gene>
    <name evidence="2" type="ORF">AMON00008_LOCUS33869</name>
</gene>
<accession>A0A7S4V6S4</accession>
<protein>
    <submittedName>
        <fullName evidence="2">Uncharacterized protein</fullName>
    </submittedName>
</protein>
<organism evidence="2">
    <name type="scientific">Alexandrium monilatum</name>
    <dbReference type="NCBI Taxonomy" id="311494"/>
    <lineage>
        <taxon>Eukaryota</taxon>
        <taxon>Sar</taxon>
        <taxon>Alveolata</taxon>
        <taxon>Dinophyceae</taxon>
        <taxon>Gonyaulacales</taxon>
        <taxon>Pyrocystaceae</taxon>
        <taxon>Alexandrium</taxon>
    </lineage>
</organism>
<reference evidence="2" key="1">
    <citation type="submission" date="2021-01" db="EMBL/GenBank/DDBJ databases">
        <authorList>
            <person name="Corre E."/>
            <person name="Pelletier E."/>
            <person name="Niang G."/>
            <person name="Scheremetjew M."/>
            <person name="Finn R."/>
            <person name="Kale V."/>
            <person name="Holt S."/>
            <person name="Cochrane G."/>
            <person name="Meng A."/>
            <person name="Brown T."/>
            <person name="Cohen L."/>
        </authorList>
    </citation>
    <scope>NUCLEOTIDE SEQUENCE</scope>
    <source>
        <strain evidence="2">CCMP3105</strain>
    </source>
</reference>
<dbReference type="EMBL" id="HBNR01048526">
    <property type="protein sequence ID" value="CAE4611113.1"/>
    <property type="molecule type" value="Transcribed_RNA"/>
</dbReference>
<feature type="compositionally biased region" description="Basic and acidic residues" evidence="1">
    <location>
        <begin position="82"/>
        <end position="110"/>
    </location>
</feature>
<evidence type="ECO:0000256" key="1">
    <source>
        <dbReference type="SAM" id="MobiDB-lite"/>
    </source>
</evidence>
<evidence type="ECO:0000313" key="2">
    <source>
        <dbReference type="EMBL" id="CAE4611113.1"/>
    </source>
</evidence>
<name>A0A7S4V6S4_9DINO</name>
<sequence length="227" mass="24088">MMCGNLQCRLFASLCHRGEAQELAGFPGTAAGEPGKVQHQQVQLADIYGQPVRVHVFSTFFARLDGTSNTVLGISETWSPPKAKDSSEGTLRRGDGSSHAASRREQRDGNDATAPGRSSAAGAAEPPAAGARGHARGRRDERESGSAGFAKFWEAVASNHTRARSRARSEPHQPGGEAAAPERLWAGPRAGPSSRPTASRPGTSPSPQILARRPSRRRDQHAALQNT</sequence>